<dbReference type="Proteomes" id="UP001180845">
    <property type="component" value="Unassembled WGS sequence"/>
</dbReference>
<evidence type="ECO:0000313" key="2">
    <source>
        <dbReference type="Proteomes" id="UP001180845"/>
    </source>
</evidence>
<comment type="caution">
    <text evidence="1">The sequence shown here is derived from an EMBL/GenBank/DDBJ whole genome shotgun (WGS) entry which is preliminary data.</text>
</comment>
<dbReference type="EMBL" id="JAVDXW010000001">
    <property type="protein sequence ID" value="MDR7303657.1"/>
    <property type="molecule type" value="Genomic_DNA"/>
</dbReference>
<organism evidence="1 2">
    <name type="scientific">Haloactinomyces albus</name>
    <dbReference type="NCBI Taxonomy" id="1352928"/>
    <lineage>
        <taxon>Bacteria</taxon>
        <taxon>Bacillati</taxon>
        <taxon>Actinomycetota</taxon>
        <taxon>Actinomycetes</taxon>
        <taxon>Actinopolysporales</taxon>
        <taxon>Actinopolysporaceae</taxon>
        <taxon>Haloactinomyces</taxon>
    </lineage>
</organism>
<name>A0AAE4CQ21_9ACTN</name>
<protein>
    <submittedName>
        <fullName evidence="1">Uncharacterized protein</fullName>
    </submittedName>
</protein>
<gene>
    <name evidence="1" type="ORF">JOF55_003838</name>
</gene>
<reference evidence="1" key="1">
    <citation type="submission" date="2023-07" db="EMBL/GenBank/DDBJ databases">
        <title>Sequencing the genomes of 1000 actinobacteria strains.</title>
        <authorList>
            <person name="Klenk H.-P."/>
        </authorList>
    </citation>
    <scope>NUCLEOTIDE SEQUENCE</scope>
    <source>
        <strain evidence="1">DSM 45977</strain>
    </source>
</reference>
<dbReference type="AlphaFoldDB" id="A0AAE4CQ21"/>
<accession>A0AAE4CQ21</accession>
<keyword evidence="2" id="KW-1185">Reference proteome</keyword>
<proteinExistence type="predicted"/>
<evidence type="ECO:0000313" key="1">
    <source>
        <dbReference type="EMBL" id="MDR7303657.1"/>
    </source>
</evidence>
<sequence length="31" mass="3353">MRGRPRVAGVIGVIVTEERGALQHVMRGHGL</sequence>